<evidence type="ECO:0000313" key="2">
    <source>
        <dbReference type="EMBL" id="CAG9330385.1"/>
    </source>
</evidence>
<evidence type="ECO:0000256" key="1">
    <source>
        <dbReference type="SAM" id="Phobius"/>
    </source>
</evidence>
<evidence type="ECO:0000313" key="3">
    <source>
        <dbReference type="Proteomes" id="UP001162131"/>
    </source>
</evidence>
<gene>
    <name evidence="2" type="ORF">BSTOLATCC_MIC50977</name>
</gene>
<dbReference type="AlphaFoldDB" id="A0AAU9JZ35"/>
<name>A0AAU9JZ35_9CILI</name>
<accession>A0AAU9JZ35</accession>
<protein>
    <submittedName>
        <fullName evidence="2">Uncharacterized protein</fullName>
    </submittedName>
</protein>
<feature type="transmembrane region" description="Helical" evidence="1">
    <location>
        <begin position="174"/>
        <end position="195"/>
    </location>
</feature>
<reference evidence="2" key="1">
    <citation type="submission" date="2021-09" db="EMBL/GenBank/DDBJ databases">
        <authorList>
            <consortium name="AG Swart"/>
            <person name="Singh M."/>
            <person name="Singh A."/>
            <person name="Seah K."/>
            <person name="Emmerich C."/>
        </authorList>
    </citation>
    <scope>NUCLEOTIDE SEQUENCE</scope>
    <source>
        <strain evidence="2">ATCC30299</strain>
    </source>
</reference>
<dbReference type="Proteomes" id="UP001162131">
    <property type="component" value="Unassembled WGS sequence"/>
</dbReference>
<keyword evidence="1" id="KW-0472">Membrane</keyword>
<keyword evidence="3" id="KW-1185">Reference proteome</keyword>
<keyword evidence="1" id="KW-1133">Transmembrane helix</keyword>
<sequence>MLNLSIGLIPWIFSALSYFRILLIFGDFVWIIWGVSLSETLGSSLISAGSALSGMSSNKSLWDLIEGNFMVEFCLFVAIECELSDLATCKSLELAVSFALAVTPKYSFLLIVFNFAFELEIPCLLRSPSKIVTPMLKLIASKIGEEIDATFLTHSCSFLGVVFNGFKVPKSSRVLFFFFSTLIGSSIIGSGTEYLKTEVLYELTFLNFRGLTTIIFPEKLYVNNLLFSPSASRWYSLSFAFSSSFRFFCLSFSSFFLLICLALISLIWFSASSSGVSK</sequence>
<keyword evidence="1" id="KW-0812">Transmembrane</keyword>
<feature type="transmembrane region" description="Helical" evidence="1">
    <location>
        <begin position="245"/>
        <end position="269"/>
    </location>
</feature>
<feature type="transmembrane region" description="Helical" evidence="1">
    <location>
        <begin position="106"/>
        <end position="125"/>
    </location>
</feature>
<dbReference type="EMBL" id="CAJZBQ010000051">
    <property type="protein sequence ID" value="CAG9330385.1"/>
    <property type="molecule type" value="Genomic_DNA"/>
</dbReference>
<proteinExistence type="predicted"/>
<organism evidence="2 3">
    <name type="scientific">Blepharisma stoltei</name>
    <dbReference type="NCBI Taxonomy" id="1481888"/>
    <lineage>
        <taxon>Eukaryota</taxon>
        <taxon>Sar</taxon>
        <taxon>Alveolata</taxon>
        <taxon>Ciliophora</taxon>
        <taxon>Postciliodesmatophora</taxon>
        <taxon>Heterotrichea</taxon>
        <taxon>Heterotrichida</taxon>
        <taxon>Blepharismidae</taxon>
        <taxon>Blepharisma</taxon>
    </lineage>
</organism>
<feature type="transmembrane region" description="Helical" evidence="1">
    <location>
        <begin position="12"/>
        <end position="33"/>
    </location>
</feature>
<comment type="caution">
    <text evidence="2">The sequence shown here is derived from an EMBL/GenBank/DDBJ whole genome shotgun (WGS) entry which is preliminary data.</text>
</comment>